<dbReference type="RefSeq" id="WP_113657771.1">
    <property type="nucleotide sequence ID" value="NZ_KZ845664.1"/>
</dbReference>
<dbReference type="Proteomes" id="UP000251213">
    <property type="component" value="Unassembled WGS sequence"/>
</dbReference>
<evidence type="ECO:0000259" key="1">
    <source>
        <dbReference type="Pfam" id="PF15565"/>
    </source>
</evidence>
<name>A0A364K705_9BACL</name>
<organism evidence="2 3">
    <name type="scientific">Thermoflavimicrobium daqui</name>
    <dbReference type="NCBI Taxonomy" id="2137476"/>
    <lineage>
        <taxon>Bacteria</taxon>
        <taxon>Bacillati</taxon>
        <taxon>Bacillota</taxon>
        <taxon>Bacilli</taxon>
        <taxon>Bacillales</taxon>
        <taxon>Thermoactinomycetaceae</taxon>
        <taxon>Thermoflavimicrobium</taxon>
    </lineage>
</organism>
<reference evidence="2 3" key="2">
    <citation type="submission" date="2018-06" db="EMBL/GenBank/DDBJ databases">
        <authorList>
            <person name="Zhirakovskaya E."/>
        </authorList>
    </citation>
    <scope>NUCLEOTIDE SEQUENCE [LARGE SCALE GENOMIC DNA]</scope>
    <source>
        <strain evidence="2 3">FBKL4.011</strain>
    </source>
</reference>
<dbReference type="Pfam" id="PF15565">
    <property type="entry name" value="Imm30"/>
    <property type="match status" value="1"/>
</dbReference>
<protein>
    <recommendedName>
        <fullName evidence="1">Immunity protein 30 domain-containing protein</fullName>
    </recommendedName>
</protein>
<feature type="domain" description="Immunity protein 30" evidence="1">
    <location>
        <begin position="12"/>
        <end position="103"/>
    </location>
</feature>
<keyword evidence="3" id="KW-1185">Reference proteome</keyword>
<reference evidence="2 3" key="1">
    <citation type="submission" date="2018-06" db="EMBL/GenBank/DDBJ databases">
        <title>Thermoflavimicrobium daqus sp. nov., a thermophilic microbe isolated from Moutai-flavour Daqu.</title>
        <authorList>
            <person name="Wang X."/>
            <person name="Zhou H."/>
        </authorList>
    </citation>
    <scope>NUCLEOTIDE SEQUENCE [LARGE SCALE GENOMIC DNA]</scope>
    <source>
        <strain evidence="2 3">FBKL4.011</strain>
    </source>
</reference>
<comment type="caution">
    <text evidence="2">The sequence shown here is derived from an EMBL/GenBank/DDBJ whole genome shotgun (WGS) entry which is preliminary data.</text>
</comment>
<evidence type="ECO:0000313" key="3">
    <source>
        <dbReference type="Proteomes" id="UP000251213"/>
    </source>
</evidence>
<dbReference type="InterPro" id="IPR029084">
    <property type="entry name" value="Imm30"/>
</dbReference>
<accession>A0A364K705</accession>
<dbReference type="EMBL" id="QJKK01000002">
    <property type="protein sequence ID" value="RAL26086.1"/>
    <property type="molecule type" value="Genomic_DNA"/>
</dbReference>
<proteinExistence type="predicted"/>
<evidence type="ECO:0000313" key="2">
    <source>
        <dbReference type="EMBL" id="RAL26086.1"/>
    </source>
</evidence>
<dbReference type="OrthoDB" id="7009327at2"/>
<dbReference type="AlphaFoldDB" id="A0A364K705"/>
<gene>
    <name evidence="2" type="ORF">DL897_03520</name>
</gene>
<sequence length="137" mass="16233">MSKEMWVQTLQENRLLRSTDEIQAFENALETLAKEDAREVAINLYTVLDDRCEHFKVMWRLLHFLESIDKTGEAFIQAIPMMSHSQEWTKTLLSRIANHPESRVQFLQHFKLAPTSTQQYIEQLLEQMMQEDMESES</sequence>